<evidence type="ECO:0000256" key="1">
    <source>
        <dbReference type="ARBA" id="ARBA00009054"/>
    </source>
</evidence>
<gene>
    <name evidence="4" type="primary">grpE</name>
    <name evidence="9" type="ORF">GGR24_001955</name>
</gene>
<dbReference type="GO" id="GO:0006457">
    <property type="term" value="P:protein folding"/>
    <property type="evidence" value="ECO:0007669"/>
    <property type="project" value="InterPro"/>
</dbReference>
<evidence type="ECO:0000256" key="6">
    <source>
        <dbReference type="RuleBase" id="RU004478"/>
    </source>
</evidence>
<protein>
    <recommendedName>
        <fullName evidence="4 5">Protein GrpE</fullName>
    </recommendedName>
    <alternativeName>
        <fullName evidence="4">HSP-70 cofactor</fullName>
    </alternativeName>
</protein>
<dbReference type="InterPro" id="IPR009012">
    <property type="entry name" value="GrpE_head"/>
</dbReference>
<dbReference type="CDD" id="cd00446">
    <property type="entry name" value="GrpE"/>
    <property type="match status" value="1"/>
</dbReference>
<dbReference type="Gene3D" id="2.30.22.10">
    <property type="entry name" value="Head domain of nucleotide exchange factor GrpE"/>
    <property type="match status" value="1"/>
</dbReference>
<dbReference type="InterPro" id="IPR013805">
    <property type="entry name" value="GrpE_CC"/>
</dbReference>
<dbReference type="Proteomes" id="UP000528964">
    <property type="component" value="Unassembled WGS sequence"/>
</dbReference>
<keyword evidence="10" id="KW-1185">Reference proteome</keyword>
<dbReference type="GO" id="GO:0051082">
    <property type="term" value="F:unfolded protein binding"/>
    <property type="evidence" value="ECO:0007669"/>
    <property type="project" value="TreeGrafter"/>
</dbReference>
<dbReference type="Gene3D" id="3.90.20.20">
    <property type="match status" value="1"/>
</dbReference>
<dbReference type="FunFam" id="2.30.22.10:FF:000002">
    <property type="entry name" value="GrpE protein homolog"/>
    <property type="match status" value="1"/>
</dbReference>
<feature type="region of interest" description="Disordered" evidence="8">
    <location>
        <begin position="1"/>
        <end position="45"/>
    </location>
</feature>
<dbReference type="SUPFAM" id="SSF58014">
    <property type="entry name" value="Coiled-coil domain of nucleotide exchange factor GrpE"/>
    <property type="match status" value="1"/>
</dbReference>
<keyword evidence="7" id="KW-0175">Coiled coil</keyword>
<dbReference type="Pfam" id="PF01025">
    <property type="entry name" value="GrpE"/>
    <property type="match status" value="1"/>
</dbReference>
<dbReference type="NCBIfam" id="NF010738">
    <property type="entry name" value="PRK14140.1"/>
    <property type="match status" value="1"/>
</dbReference>
<dbReference type="GO" id="GO:0051087">
    <property type="term" value="F:protein-folding chaperone binding"/>
    <property type="evidence" value="ECO:0007669"/>
    <property type="project" value="InterPro"/>
</dbReference>
<dbReference type="PRINTS" id="PR00773">
    <property type="entry name" value="GRPEPROTEIN"/>
</dbReference>
<dbReference type="PROSITE" id="PS01071">
    <property type="entry name" value="GRPE"/>
    <property type="match status" value="1"/>
</dbReference>
<dbReference type="NCBIfam" id="NF010739">
    <property type="entry name" value="PRK14141.1"/>
    <property type="match status" value="1"/>
</dbReference>
<comment type="caution">
    <text evidence="9">The sequence shown here is derived from an EMBL/GenBank/DDBJ whole genome shotgun (WGS) entry which is preliminary data.</text>
</comment>
<evidence type="ECO:0000313" key="9">
    <source>
        <dbReference type="EMBL" id="MBB3973298.1"/>
    </source>
</evidence>
<evidence type="ECO:0000256" key="2">
    <source>
        <dbReference type="ARBA" id="ARBA00023016"/>
    </source>
</evidence>
<dbReference type="EMBL" id="JACIDR010000002">
    <property type="protein sequence ID" value="MBB3973298.1"/>
    <property type="molecule type" value="Genomic_DNA"/>
</dbReference>
<dbReference type="AlphaFoldDB" id="A0A7W6CY81"/>
<proteinExistence type="inferred from homology"/>
<organism evidence="9 10">
    <name type="scientific">Hansschlegelia beijingensis</name>
    <dbReference type="NCBI Taxonomy" id="1133344"/>
    <lineage>
        <taxon>Bacteria</taxon>
        <taxon>Pseudomonadati</taxon>
        <taxon>Pseudomonadota</taxon>
        <taxon>Alphaproteobacteria</taxon>
        <taxon>Hyphomicrobiales</taxon>
        <taxon>Methylopilaceae</taxon>
        <taxon>Hansschlegelia</taxon>
    </lineage>
</organism>
<keyword evidence="3 4" id="KW-0143">Chaperone</keyword>
<dbReference type="GO" id="GO:0000774">
    <property type="term" value="F:adenyl-nucleotide exchange factor activity"/>
    <property type="evidence" value="ECO:0007669"/>
    <property type="project" value="InterPro"/>
</dbReference>
<keyword evidence="4" id="KW-0963">Cytoplasm</keyword>
<feature type="region of interest" description="Disordered" evidence="8">
    <location>
        <begin position="201"/>
        <end position="222"/>
    </location>
</feature>
<dbReference type="InterPro" id="IPR000740">
    <property type="entry name" value="GrpE"/>
</dbReference>
<dbReference type="PANTHER" id="PTHR21237:SF23">
    <property type="entry name" value="GRPE PROTEIN HOMOLOG, MITOCHONDRIAL"/>
    <property type="match status" value="1"/>
</dbReference>
<evidence type="ECO:0000256" key="5">
    <source>
        <dbReference type="RuleBase" id="RU000639"/>
    </source>
</evidence>
<dbReference type="HAMAP" id="MF_01151">
    <property type="entry name" value="GrpE"/>
    <property type="match status" value="1"/>
</dbReference>
<keyword evidence="2 4" id="KW-0346">Stress response</keyword>
<evidence type="ECO:0000313" key="10">
    <source>
        <dbReference type="Proteomes" id="UP000528964"/>
    </source>
</evidence>
<name>A0A7W6CY81_9HYPH</name>
<evidence type="ECO:0000256" key="7">
    <source>
        <dbReference type="SAM" id="Coils"/>
    </source>
</evidence>
<feature type="compositionally biased region" description="Pro residues" evidence="8">
    <location>
        <begin position="1"/>
        <end position="10"/>
    </location>
</feature>
<accession>A0A7W6CY81</accession>
<evidence type="ECO:0000256" key="4">
    <source>
        <dbReference type="HAMAP-Rule" id="MF_01151"/>
    </source>
</evidence>
<comment type="similarity">
    <text evidence="1 4 6">Belongs to the GrpE family.</text>
</comment>
<reference evidence="9 10" key="1">
    <citation type="submission" date="2020-08" db="EMBL/GenBank/DDBJ databases">
        <title>Genomic Encyclopedia of Type Strains, Phase IV (KMG-IV): sequencing the most valuable type-strain genomes for metagenomic binning, comparative biology and taxonomic classification.</title>
        <authorList>
            <person name="Goeker M."/>
        </authorList>
    </citation>
    <scope>NUCLEOTIDE SEQUENCE [LARGE SCALE GENOMIC DNA]</scope>
    <source>
        <strain evidence="9 10">DSM 25481</strain>
    </source>
</reference>
<evidence type="ECO:0000256" key="3">
    <source>
        <dbReference type="ARBA" id="ARBA00023186"/>
    </source>
</evidence>
<comment type="function">
    <text evidence="4 5">Participates actively in the response to hyperosmotic and heat shock by preventing the aggregation of stress-denatured proteins, in association with DnaK and GrpE. It is the nucleotide exchange factor for DnaK and may function as a thermosensor. Unfolded proteins bind initially to DnaJ; upon interaction with the DnaJ-bound protein, DnaK hydrolyzes its bound ATP, resulting in the formation of a stable complex. GrpE releases ADP from DnaK; ATP binding to DnaK triggers the release of the substrate protein, thus completing the reaction cycle. Several rounds of ATP-dependent interactions between DnaJ, DnaK and GrpE are required for fully efficient folding.</text>
</comment>
<comment type="subcellular location">
    <subcellularLocation>
        <location evidence="4">Cytoplasm</location>
    </subcellularLocation>
</comment>
<sequence>MPDPTSPGNPTPDEVKNADAPQTDEQRADGTVEAEVTDAAAGADRTAELEAAVADLRDRLLRSHAEMENLRRRTEREVQDAKRYAVSSFARDLLGVADNLRRALEAAAAAGKSSADASDDVRDPVFAALVEGVELTERELQKTLEKNGVKKLDPRGKPFDPHHHEAVFEAPDPSVPSGTVVQVMQDGYVIGDRILRPAMVGVARGGPKPGAAPETAGVDRRA</sequence>
<evidence type="ECO:0000256" key="8">
    <source>
        <dbReference type="SAM" id="MobiDB-lite"/>
    </source>
</evidence>
<dbReference type="GO" id="GO:0005737">
    <property type="term" value="C:cytoplasm"/>
    <property type="evidence" value="ECO:0007669"/>
    <property type="project" value="UniProtKB-SubCell"/>
</dbReference>
<dbReference type="GO" id="GO:0042803">
    <property type="term" value="F:protein homodimerization activity"/>
    <property type="evidence" value="ECO:0007669"/>
    <property type="project" value="InterPro"/>
</dbReference>
<dbReference type="PANTHER" id="PTHR21237">
    <property type="entry name" value="GRPE PROTEIN"/>
    <property type="match status" value="1"/>
</dbReference>
<dbReference type="SUPFAM" id="SSF51064">
    <property type="entry name" value="Head domain of nucleotide exchange factor GrpE"/>
    <property type="match status" value="1"/>
</dbReference>
<comment type="subunit">
    <text evidence="4">Homodimer.</text>
</comment>
<feature type="coiled-coil region" evidence="7">
    <location>
        <begin position="53"/>
        <end position="84"/>
    </location>
</feature>